<evidence type="ECO:0000313" key="1">
    <source>
        <dbReference type="EMBL" id="PSU87290.1"/>
    </source>
</evidence>
<dbReference type="Proteomes" id="UP000241426">
    <property type="component" value="Unassembled WGS sequence"/>
</dbReference>
<organism evidence="1 2">
    <name type="scientific">Photobacterium kishitanii</name>
    <dbReference type="NCBI Taxonomy" id="318456"/>
    <lineage>
        <taxon>Bacteria</taxon>
        <taxon>Pseudomonadati</taxon>
        <taxon>Pseudomonadota</taxon>
        <taxon>Gammaproteobacteria</taxon>
        <taxon>Vibrionales</taxon>
        <taxon>Vibrionaceae</taxon>
        <taxon>Photobacterium</taxon>
    </lineage>
</organism>
<feature type="non-terminal residue" evidence="1">
    <location>
        <position position="1"/>
    </location>
</feature>
<dbReference type="AlphaFoldDB" id="A0A2T3K9X3"/>
<evidence type="ECO:0000313" key="2">
    <source>
        <dbReference type="Proteomes" id="UP000241426"/>
    </source>
</evidence>
<dbReference type="EMBL" id="PYNF01000071">
    <property type="protein sequence ID" value="PSU87290.1"/>
    <property type="molecule type" value="Genomic_DNA"/>
</dbReference>
<protein>
    <submittedName>
        <fullName evidence="1">Uncharacterized protein</fullName>
    </submittedName>
</protein>
<comment type="caution">
    <text evidence="1">The sequence shown here is derived from an EMBL/GenBank/DDBJ whole genome shotgun (WGS) entry which is preliminary data.</text>
</comment>
<reference evidence="1 2" key="1">
    <citation type="submission" date="2018-01" db="EMBL/GenBank/DDBJ databases">
        <title>Whole genome sequencing of Histamine producing bacteria.</title>
        <authorList>
            <person name="Butler K."/>
        </authorList>
    </citation>
    <scope>NUCLEOTIDE SEQUENCE [LARGE SCALE GENOMIC DNA]</scope>
    <source>
        <strain evidence="1 2">FS-7.2</strain>
    </source>
</reference>
<name>A0A2T3K9X3_9GAMM</name>
<sequence>PMLNLKKQTHNIFLSSIFANKDYQSKRELIVDSKVIKQTRLKVYQRFEKAIAKSGYLSLRSIIESTYYYPRKYNMEPLRQSSVIETEIDKKR</sequence>
<accession>A0A2T3K9X3</accession>
<gene>
    <name evidence="1" type="ORF">C9J27_26215</name>
</gene>
<proteinExistence type="predicted"/>